<dbReference type="AlphaFoldDB" id="A0AAW6RES9"/>
<dbReference type="GO" id="GO:0016835">
    <property type="term" value="F:carbon-oxygen lyase activity"/>
    <property type="evidence" value="ECO:0007669"/>
    <property type="project" value="InterPro"/>
</dbReference>
<gene>
    <name evidence="3" type="ORF">QBL07_17285</name>
</gene>
<protein>
    <submittedName>
        <fullName evidence="3">Chorismate mutase family protein</fullName>
    </submittedName>
</protein>
<dbReference type="SMART" id="SM00830">
    <property type="entry name" value="CM_2"/>
    <property type="match status" value="1"/>
</dbReference>
<dbReference type="GO" id="GO:0046417">
    <property type="term" value="P:chorismate metabolic process"/>
    <property type="evidence" value="ECO:0007669"/>
    <property type="project" value="InterPro"/>
</dbReference>
<dbReference type="InterPro" id="IPR002701">
    <property type="entry name" value="CM_II_prokaryot"/>
</dbReference>
<dbReference type="GO" id="GO:0009697">
    <property type="term" value="P:salicylic acid biosynthetic process"/>
    <property type="evidence" value="ECO:0007669"/>
    <property type="project" value="InterPro"/>
</dbReference>
<dbReference type="Pfam" id="PF01817">
    <property type="entry name" value="CM_2"/>
    <property type="match status" value="1"/>
</dbReference>
<feature type="region of interest" description="Disordered" evidence="1">
    <location>
        <begin position="117"/>
        <end position="143"/>
    </location>
</feature>
<dbReference type="Gene3D" id="1.20.59.10">
    <property type="entry name" value="Chorismate mutase"/>
    <property type="match status" value="1"/>
</dbReference>
<dbReference type="InterPro" id="IPR036979">
    <property type="entry name" value="CM_dom_sf"/>
</dbReference>
<reference evidence="3" key="1">
    <citation type="submission" date="2023-04" db="EMBL/GenBank/DDBJ databases">
        <title>Characterization and analysis of the complete genome of Gordonia rubripertincta 112, the degrader of aromatic and aliphatic compounds.</title>
        <authorList>
            <person name="Frantsuzova E."/>
            <person name="Bogun A."/>
            <person name="Delegan Y."/>
        </authorList>
    </citation>
    <scope>NUCLEOTIDE SEQUENCE</scope>
    <source>
        <strain evidence="3">112</strain>
    </source>
</reference>
<feature type="domain" description="Chorismate mutase" evidence="2">
    <location>
        <begin position="16"/>
        <end position="107"/>
    </location>
</feature>
<feature type="compositionally biased region" description="Low complexity" evidence="1">
    <location>
        <begin position="130"/>
        <end position="143"/>
    </location>
</feature>
<dbReference type="GO" id="GO:0004106">
    <property type="term" value="F:chorismate mutase activity"/>
    <property type="evidence" value="ECO:0007669"/>
    <property type="project" value="InterPro"/>
</dbReference>
<dbReference type="InterPro" id="IPR008241">
    <property type="entry name" value="Isochorismate_pyruvate-lyase"/>
</dbReference>
<dbReference type="RefSeq" id="WP_005199436.1">
    <property type="nucleotide sequence ID" value="NZ_CP022580.1"/>
</dbReference>
<sequence>MNESTGNNGQTVTEGNLGERELADLRAELDTIDNRLLDDVRARIEVCTRIAYLKERHAIPVMQPRRVGAVHDHAHRYALDHGLSPQFLHDLYDLLISETCRVEDRIVETAELRTHGAPVEHAGRDRVPARRTAADGATDTSVG</sequence>
<dbReference type="KEGG" id="gru:GCWB2_10455"/>
<dbReference type="InterPro" id="IPR036263">
    <property type="entry name" value="Chorismate_II_sf"/>
</dbReference>
<evidence type="ECO:0000313" key="3">
    <source>
        <dbReference type="EMBL" id="MDG6782580.1"/>
    </source>
</evidence>
<organism evidence="3">
    <name type="scientific">Gordonia rubripertincta</name>
    <name type="common">Rhodococcus corallinus</name>
    <dbReference type="NCBI Taxonomy" id="36822"/>
    <lineage>
        <taxon>Bacteria</taxon>
        <taxon>Bacillati</taxon>
        <taxon>Actinomycetota</taxon>
        <taxon>Actinomycetes</taxon>
        <taxon>Mycobacteriales</taxon>
        <taxon>Gordoniaceae</taxon>
        <taxon>Gordonia</taxon>
    </lineage>
</organism>
<evidence type="ECO:0000259" key="2">
    <source>
        <dbReference type="PROSITE" id="PS51168"/>
    </source>
</evidence>
<accession>A0AAW6RES9</accession>
<comment type="caution">
    <text evidence="3">The sequence shown here is derived from an EMBL/GenBank/DDBJ whole genome shotgun (WGS) entry which is preliminary data.</text>
</comment>
<evidence type="ECO:0000256" key="1">
    <source>
        <dbReference type="SAM" id="MobiDB-lite"/>
    </source>
</evidence>
<dbReference type="NCBIfam" id="TIGR01803">
    <property type="entry name" value="CM-like"/>
    <property type="match status" value="1"/>
</dbReference>
<name>A0AAW6RES9_GORRU</name>
<proteinExistence type="predicted"/>
<dbReference type="PROSITE" id="PS51168">
    <property type="entry name" value="CHORISMATE_MUT_2"/>
    <property type="match status" value="1"/>
</dbReference>
<dbReference type="SUPFAM" id="SSF48600">
    <property type="entry name" value="Chorismate mutase II"/>
    <property type="match status" value="1"/>
</dbReference>
<dbReference type="EMBL" id="JARUXG010000011">
    <property type="protein sequence ID" value="MDG6782580.1"/>
    <property type="molecule type" value="Genomic_DNA"/>
</dbReference>